<feature type="region of interest" description="Disordered" evidence="1">
    <location>
        <begin position="436"/>
        <end position="455"/>
    </location>
</feature>
<feature type="compositionally biased region" description="Polar residues" evidence="1">
    <location>
        <begin position="107"/>
        <end position="118"/>
    </location>
</feature>
<dbReference type="Pfam" id="PF13837">
    <property type="entry name" value="Myb_DNA-bind_4"/>
    <property type="match status" value="1"/>
</dbReference>
<evidence type="ECO:0000313" key="4">
    <source>
        <dbReference type="Proteomes" id="UP000886520"/>
    </source>
</evidence>
<dbReference type="AlphaFoldDB" id="A0A9D4ZPH8"/>
<feature type="region of interest" description="Disordered" evidence="1">
    <location>
        <begin position="96"/>
        <end position="118"/>
    </location>
</feature>
<comment type="caution">
    <text evidence="3">The sequence shown here is derived from an EMBL/GenBank/DDBJ whole genome shotgun (WGS) entry which is preliminary data.</text>
</comment>
<feature type="region of interest" description="Disordered" evidence="1">
    <location>
        <begin position="335"/>
        <end position="363"/>
    </location>
</feature>
<reference evidence="3 4" key="1">
    <citation type="submission" date="2021-01" db="EMBL/GenBank/DDBJ databases">
        <title>Adiantum capillus-veneris genome.</title>
        <authorList>
            <person name="Fang Y."/>
            <person name="Liao Q."/>
        </authorList>
    </citation>
    <scope>NUCLEOTIDE SEQUENCE [LARGE SCALE GENOMIC DNA]</scope>
    <source>
        <strain evidence="3">H3</strain>
        <tissue evidence="3">Leaf</tissue>
    </source>
</reference>
<evidence type="ECO:0000256" key="1">
    <source>
        <dbReference type="SAM" id="MobiDB-lite"/>
    </source>
</evidence>
<name>A0A9D4ZPH8_ADICA</name>
<dbReference type="PANTHER" id="PTHR33492:SF4">
    <property type="entry name" value="OS02G0174300 PROTEIN"/>
    <property type="match status" value="1"/>
</dbReference>
<protein>
    <recommendedName>
        <fullName evidence="2">Myb/SANT-like DNA-binding domain-containing protein</fullName>
    </recommendedName>
</protein>
<sequence>MDCMHGGVVDSPISPSACTEMGQSKLLLIQLVILIYMCSSFNGAAEHLPPNMEAAIEPENVAVQEQYCFHCHGKTQQPAEGQAAPDAHYLDGSVPNMQIVRHGDGGQRTSSQKMQQTGSNIMQAMKSLRRRHGFSGKPEKRKASSAMKTHWTAEETEALLLAIESCNLLDPGWSLRANKWDKVLKHMHAHGFCEKTIYTVQKKFQNIHWAFRNLKAWRVRKKLPLFENLSTKDRLDRLLPGNFCPELYARMEAFFASSGLDDGVHLVKDQNHIRRRKLVRPVCHKNNVMCDDDDDDDDEEEEDDDDDGSSYRPGGASSSVIRKCTSRQLAPRLCTTIPNKSKSKGKPGNVQPRKQHFRPGGLRGLLLTGDMDLEKVLKEENVYNEDVCDAECCTSEKDDDILHVGGAKEVVGYLEGFESPTNFTNVDDKDCNKLMDGNTSDNNEGINARDGRDDGELKQGEMCADDQEISIHTKGCTKKQLKRLIRSAAALDNAVSSQRAQKTRKVQSAEEVEGQSASKDGKANYHVILQQVATNNKQLSDCIRAVILSIQTVSLMMDKFQE</sequence>
<evidence type="ECO:0000259" key="2">
    <source>
        <dbReference type="Pfam" id="PF13837"/>
    </source>
</evidence>
<feature type="domain" description="Myb/SANT-like DNA-binding" evidence="2">
    <location>
        <begin position="149"/>
        <end position="229"/>
    </location>
</feature>
<dbReference type="InterPro" id="IPR044822">
    <property type="entry name" value="Myb_DNA-bind_4"/>
</dbReference>
<dbReference type="Proteomes" id="UP000886520">
    <property type="component" value="Chromosome 5"/>
</dbReference>
<dbReference type="PANTHER" id="PTHR33492">
    <property type="entry name" value="OSJNBA0043A12.37 PROTEIN-RELATED"/>
    <property type="match status" value="1"/>
</dbReference>
<feature type="region of interest" description="Disordered" evidence="1">
    <location>
        <begin position="289"/>
        <end position="319"/>
    </location>
</feature>
<feature type="region of interest" description="Disordered" evidence="1">
    <location>
        <begin position="496"/>
        <end position="519"/>
    </location>
</feature>
<proteinExistence type="predicted"/>
<organism evidence="3 4">
    <name type="scientific">Adiantum capillus-veneris</name>
    <name type="common">Maidenhair fern</name>
    <dbReference type="NCBI Taxonomy" id="13818"/>
    <lineage>
        <taxon>Eukaryota</taxon>
        <taxon>Viridiplantae</taxon>
        <taxon>Streptophyta</taxon>
        <taxon>Embryophyta</taxon>
        <taxon>Tracheophyta</taxon>
        <taxon>Polypodiopsida</taxon>
        <taxon>Polypodiidae</taxon>
        <taxon>Polypodiales</taxon>
        <taxon>Pteridineae</taxon>
        <taxon>Pteridaceae</taxon>
        <taxon>Vittarioideae</taxon>
        <taxon>Adiantum</taxon>
    </lineage>
</organism>
<evidence type="ECO:0000313" key="3">
    <source>
        <dbReference type="EMBL" id="KAI5080365.1"/>
    </source>
</evidence>
<feature type="compositionally biased region" description="Acidic residues" evidence="1">
    <location>
        <begin position="290"/>
        <end position="308"/>
    </location>
</feature>
<keyword evidence="4" id="KW-1185">Reference proteome</keyword>
<dbReference type="OrthoDB" id="10415166at2759"/>
<gene>
    <name evidence="3" type="ORF">GOP47_0005844</name>
</gene>
<accession>A0A9D4ZPH8</accession>
<dbReference type="EMBL" id="JABFUD020000005">
    <property type="protein sequence ID" value="KAI5080365.1"/>
    <property type="molecule type" value="Genomic_DNA"/>
</dbReference>